<keyword evidence="3" id="KW-1017">Isopeptide bond</keyword>
<dbReference type="Pfam" id="PF00125">
    <property type="entry name" value="Histone"/>
    <property type="match status" value="1"/>
</dbReference>
<evidence type="ECO:0000259" key="8">
    <source>
        <dbReference type="Pfam" id="PF16211"/>
    </source>
</evidence>
<dbReference type="InterPro" id="IPR002119">
    <property type="entry name" value="Histone_H2A"/>
</dbReference>
<dbReference type="GO" id="GO:0000786">
    <property type="term" value="C:nucleosome"/>
    <property type="evidence" value="ECO:0007669"/>
    <property type="project" value="UniProtKB-KW"/>
</dbReference>
<evidence type="ECO:0000256" key="6">
    <source>
        <dbReference type="SAM" id="MobiDB-lite"/>
    </source>
</evidence>
<dbReference type="SUPFAM" id="SSF47113">
    <property type="entry name" value="Histone-fold"/>
    <property type="match status" value="1"/>
</dbReference>
<dbReference type="CDD" id="cd00074">
    <property type="entry name" value="HFD_H2A"/>
    <property type="match status" value="1"/>
</dbReference>
<keyword evidence="5" id="KW-0238">DNA-binding</keyword>
<protein>
    <recommendedName>
        <fullName evidence="5">Histone H2A</fullName>
    </recommendedName>
</protein>
<dbReference type="GO" id="GO:0005634">
    <property type="term" value="C:nucleus"/>
    <property type="evidence" value="ECO:0007669"/>
    <property type="project" value="UniProtKB-SubCell"/>
</dbReference>
<dbReference type="GO" id="GO:0046982">
    <property type="term" value="F:protein heterodimerization activity"/>
    <property type="evidence" value="ECO:0007669"/>
    <property type="project" value="InterPro"/>
</dbReference>
<dbReference type="Gene3D" id="1.10.20.10">
    <property type="entry name" value="Histone, subunit A"/>
    <property type="match status" value="1"/>
</dbReference>
<dbReference type="Pfam" id="PF16211">
    <property type="entry name" value="Histone_H2A_C"/>
    <property type="match status" value="1"/>
</dbReference>
<reference evidence="10" key="1">
    <citation type="submission" date="2016-11" db="UniProtKB">
        <authorList>
            <consortium name="WormBaseParasite"/>
        </authorList>
    </citation>
    <scope>IDENTIFICATION</scope>
</reference>
<evidence type="ECO:0000256" key="5">
    <source>
        <dbReference type="RuleBase" id="RU003767"/>
    </source>
</evidence>
<evidence type="ECO:0000256" key="4">
    <source>
        <dbReference type="ARBA" id="ARBA00023269"/>
    </source>
</evidence>
<dbReference type="GO" id="GO:0030527">
    <property type="term" value="F:structural constituent of chromatin"/>
    <property type="evidence" value="ECO:0007669"/>
    <property type="project" value="InterPro"/>
</dbReference>
<keyword evidence="2 5" id="KW-0158">Chromosome</keyword>
<keyword evidence="4 5" id="KW-0544">Nucleosome core</keyword>
<dbReference type="AlphaFoldDB" id="A0A1I7YJF1"/>
<dbReference type="WBParaSite" id="L893_g16719.t1">
    <property type="protein sequence ID" value="L893_g16719.t1"/>
    <property type="gene ID" value="L893_g16719"/>
</dbReference>
<evidence type="ECO:0000313" key="10">
    <source>
        <dbReference type="WBParaSite" id="L893_g16719.t1"/>
    </source>
</evidence>
<evidence type="ECO:0000256" key="3">
    <source>
        <dbReference type="ARBA" id="ARBA00022499"/>
    </source>
</evidence>
<accession>A0A1I7YJF1</accession>
<dbReference type="Proteomes" id="UP000095287">
    <property type="component" value="Unplaced"/>
</dbReference>
<comment type="similarity">
    <text evidence="5">Belongs to the histone H2A family.</text>
</comment>
<dbReference type="InterPro" id="IPR007125">
    <property type="entry name" value="H2A/H2B/H3"/>
</dbReference>
<sequence length="127" mass="13975">MTRKDGKKNMSKSSRCGLAFNIGRMDTRMRKGNFAERVSPGAAVYLTAIIEYMTAEVLELAGNAAMDNKKMRVNPRHLMLAIRHDDELNKVLGHITIAQGGVVPSVHPSLLNRKNSRKGSEDEPAGN</sequence>
<evidence type="ECO:0000256" key="2">
    <source>
        <dbReference type="ARBA" id="ARBA00022454"/>
    </source>
</evidence>
<dbReference type="SMART" id="SM00414">
    <property type="entry name" value="H2A"/>
    <property type="match status" value="1"/>
</dbReference>
<comment type="subunit">
    <text evidence="5">The nucleosome is a histone octamer containing two molecules each of H2A, H2B, H3 and H4 assembled in one H3-H4 heterotetramer and two H2A-H2B heterodimers. The octamer wraps approximately 147 bp of DNA.</text>
</comment>
<proteinExistence type="inferred from homology"/>
<name>A0A1I7YJF1_9BILA</name>
<dbReference type="GO" id="GO:0003677">
    <property type="term" value="F:DNA binding"/>
    <property type="evidence" value="ECO:0007669"/>
    <property type="project" value="UniProtKB-KW"/>
</dbReference>
<dbReference type="InterPro" id="IPR032454">
    <property type="entry name" value="Histone_H2A_C"/>
</dbReference>
<evidence type="ECO:0000259" key="7">
    <source>
        <dbReference type="Pfam" id="PF00125"/>
    </source>
</evidence>
<feature type="domain" description="Core Histone H2A/H2B/H3" evidence="7">
    <location>
        <begin position="3"/>
        <end position="83"/>
    </location>
</feature>
<feature type="domain" description="Histone H2A C-terminal" evidence="8">
    <location>
        <begin position="86"/>
        <end position="118"/>
    </location>
</feature>
<comment type="subcellular location">
    <subcellularLocation>
        <location evidence="1">Chromosome</location>
    </subcellularLocation>
    <subcellularLocation>
        <location evidence="5">Nucleus</location>
    </subcellularLocation>
</comment>
<dbReference type="InterPro" id="IPR009072">
    <property type="entry name" value="Histone-fold"/>
</dbReference>
<dbReference type="PRINTS" id="PR00620">
    <property type="entry name" value="HISTONEH2A"/>
</dbReference>
<feature type="region of interest" description="Disordered" evidence="6">
    <location>
        <begin position="105"/>
        <end position="127"/>
    </location>
</feature>
<dbReference type="FunFam" id="1.10.20.10:FF:000093">
    <property type="entry name" value="Histone H2A"/>
    <property type="match status" value="1"/>
</dbReference>
<keyword evidence="5" id="KW-0539">Nucleus</keyword>
<dbReference type="PANTHER" id="PTHR23430">
    <property type="entry name" value="HISTONE H2A"/>
    <property type="match status" value="1"/>
</dbReference>
<keyword evidence="9" id="KW-1185">Reference proteome</keyword>
<evidence type="ECO:0000313" key="9">
    <source>
        <dbReference type="Proteomes" id="UP000095287"/>
    </source>
</evidence>
<organism evidence="9 10">
    <name type="scientific">Steinernema glaseri</name>
    <dbReference type="NCBI Taxonomy" id="37863"/>
    <lineage>
        <taxon>Eukaryota</taxon>
        <taxon>Metazoa</taxon>
        <taxon>Ecdysozoa</taxon>
        <taxon>Nematoda</taxon>
        <taxon>Chromadorea</taxon>
        <taxon>Rhabditida</taxon>
        <taxon>Tylenchina</taxon>
        <taxon>Panagrolaimomorpha</taxon>
        <taxon>Strongyloidoidea</taxon>
        <taxon>Steinernematidae</taxon>
        <taxon>Steinernema</taxon>
    </lineage>
</organism>
<evidence type="ECO:0000256" key="1">
    <source>
        <dbReference type="ARBA" id="ARBA00004286"/>
    </source>
</evidence>